<proteinExistence type="predicted"/>
<accession>A0A4C1YVR7</accession>
<sequence>MKVNKSKHRTRLTDDNLESSLRLCIGEINPNIDGLVSQIQAQVSHRFQCRYLTFVNSLKYFNERRPAVRASRRRVPRTAPPKRCLRPEGAGHSTGGVVELPTQEGRFGGIMELRWSGSLKLGGPSLARWAGRPALPRPPHQAIVDYAVYTINHEH</sequence>
<gene>
    <name evidence="2" type="ORF">EVAR_55368_1</name>
</gene>
<dbReference type="EMBL" id="BGZK01001409">
    <property type="protein sequence ID" value="GBP79310.1"/>
    <property type="molecule type" value="Genomic_DNA"/>
</dbReference>
<dbReference type="STRING" id="151549.A0A4C1YVR7"/>
<protein>
    <submittedName>
        <fullName evidence="2">Uncharacterized protein</fullName>
    </submittedName>
</protein>
<evidence type="ECO:0000313" key="3">
    <source>
        <dbReference type="Proteomes" id="UP000299102"/>
    </source>
</evidence>
<name>A0A4C1YVR7_EUMVA</name>
<organism evidence="2 3">
    <name type="scientific">Eumeta variegata</name>
    <name type="common">Bagworm moth</name>
    <name type="synonym">Eumeta japonica</name>
    <dbReference type="NCBI Taxonomy" id="151549"/>
    <lineage>
        <taxon>Eukaryota</taxon>
        <taxon>Metazoa</taxon>
        <taxon>Ecdysozoa</taxon>
        <taxon>Arthropoda</taxon>
        <taxon>Hexapoda</taxon>
        <taxon>Insecta</taxon>
        <taxon>Pterygota</taxon>
        <taxon>Neoptera</taxon>
        <taxon>Endopterygota</taxon>
        <taxon>Lepidoptera</taxon>
        <taxon>Glossata</taxon>
        <taxon>Ditrysia</taxon>
        <taxon>Tineoidea</taxon>
        <taxon>Psychidae</taxon>
        <taxon>Oiketicinae</taxon>
        <taxon>Eumeta</taxon>
    </lineage>
</organism>
<keyword evidence="3" id="KW-1185">Reference proteome</keyword>
<dbReference type="Proteomes" id="UP000299102">
    <property type="component" value="Unassembled WGS sequence"/>
</dbReference>
<feature type="region of interest" description="Disordered" evidence="1">
    <location>
        <begin position="71"/>
        <end position="99"/>
    </location>
</feature>
<dbReference type="AlphaFoldDB" id="A0A4C1YVR7"/>
<comment type="caution">
    <text evidence="2">The sequence shown here is derived from an EMBL/GenBank/DDBJ whole genome shotgun (WGS) entry which is preliminary data.</text>
</comment>
<reference evidence="2 3" key="1">
    <citation type="journal article" date="2019" name="Commun. Biol.">
        <title>The bagworm genome reveals a unique fibroin gene that provides high tensile strength.</title>
        <authorList>
            <person name="Kono N."/>
            <person name="Nakamura H."/>
            <person name="Ohtoshi R."/>
            <person name="Tomita M."/>
            <person name="Numata K."/>
            <person name="Arakawa K."/>
        </authorList>
    </citation>
    <scope>NUCLEOTIDE SEQUENCE [LARGE SCALE GENOMIC DNA]</scope>
</reference>
<evidence type="ECO:0000313" key="2">
    <source>
        <dbReference type="EMBL" id="GBP79310.1"/>
    </source>
</evidence>
<evidence type="ECO:0000256" key="1">
    <source>
        <dbReference type="SAM" id="MobiDB-lite"/>
    </source>
</evidence>